<evidence type="ECO:0000313" key="2">
    <source>
        <dbReference type="Proteomes" id="UP000244962"/>
    </source>
</evidence>
<organism evidence="1 2">
    <name type="scientific">Mycetocola zhujimingii</name>
    <dbReference type="NCBI Taxonomy" id="2079792"/>
    <lineage>
        <taxon>Bacteria</taxon>
        <taxon>Bacillati</taxon>
        <taxon>Actinomycetota</taxon>
        <taxon>Actinomycetes</taxon>
        <taxon>Micrococcales</taxon>
        <taxon>Microbacteriaceae</taxon>
        <taxon>Mycetocola</taxon>
    </lineage>
</organism>
<sequence>MAVVLGVPPAPPISLSWGDLSKKRESLSRTYDSLTDVGIDLQFLREGEWEAWEPTPVFTDRLGRRFRILVMSLEVVLCVEVPADYEPAQLTLRRVWLSGEEIIVESLHSADHRALSSETRTAIPIETIKLADGTSTASEDTDEEGSSALSWHVFDEEWMNSVDPAPPTYLGAWLSQFLRNRFRRSSRPASPE</sequence>
<name>A0A2U1TE54_9MICO</name>
<comment type="caution">
    <text evidence="1">The sequence shown here is derived from an EMBL/GenBank/DDBJ whole genome shotgun (WGS) entry which is preliminary data.</text>
</comment>
<keyword evidence="2" id="KW-1185">Reference proteome</keyword>
<dbReference type="KEGG" id="myl:C3E77_05290"/>
<dbReference type="OrthoDB" id="5128874at2"/>
<dbReference type="RefSeq" id="WP_108390673.1">
    <property type="nucleotide sequence ID" value="NZ_CP026949.1"/>
</dbReference>
<accession>A0A2U1TE54</accession>
<protein>
    <submittedName>
        <fullName evidence="1">Uncharacterized protein</fullName>
    </submittedName>
</protein>
<reference evidence="2" key="1">
    <citation type="submission" date="2018-04" db="EMBL/GenBank/DDBJ databases">
        <authorList>
            <person name="Liu S."/>
            <person name="Wang Z."/>
            <person name="Li J."/>
        </authorList>
    </citation>
    <scope>NUCLEOTIDE SEQUENCE [LARGE SCALE GENOMIC DNA]</scope>
    <source>
        <strain evidence="2">622</strain>
    </source>
</reference>
<dbReference type="EMBL" id="QEFB01000006">
    <property type="protein sequence ID" value="PWC07178.1"/>
    <property type="molecule type" value="Genomic_DNA"/>
</dbReference>
<dbReference type="Proteomes" id="UP000244962">
    <property type="component" value="Unassembled WGS sequence"/>
</dbReference>
<dbReference type="AlphaFoldDB" id="A0A2U1TE54"/>
<evidence type="ECO:0000313" key="1">
    <source>
        <dbReference type="EMBL" id="PWC07178.1"/>
    </source>
</evidence>
<gene>
    <name evidence="1" type="ORF">DF223_07815</name>
</gene>
<proteinExistence type="predicted"/>